<dbReference type="Pfam" id="PF07695">
    <property type="entry name" value="7TMR-DISM_7TM"/>
    <property type="match status" value="1"/>
</dbReference>
<dbReference type="CDD" id="cd00082">
    <property type="entry name" value="HisKA"/>
    <property type="match status" value="1"/>
</dbReference>
<dbReference type="SUPFAM" id="SSF49785">
    <property type="entry name" value="Galactose-binding domain-like"/>
    <property type="match status" value="1"/>
</dbReference>
<feature type="transmembrane region" description="Helical" evidence="6">
    <location>
        <begin position="194"/>
        <end position="217"/>
    </location>
</feature>
<dbReference type="GO" id="GO:0005524">
    <property type="term" value="F:ATP binding"/>
    <property type="evidence" value="ECO:0007669"/>
    <property type="project" value="UniProtKB-KW"/>
</dbReference>
<keyword evidence="8" id="KW-0067">ATP-binding</keyword>
<keyword evidence="6" id="KW-1133">Transmembrane helix</keyword>
<dbReference type="InterPro" id="IPR011623">
    <property type="entry name" value="7TMR_DISM_rcpt_extracell_dom1"/>
</dbReference>
<keyword evidence="6" id="KW-0812">Transmembrane</keyword>
<dbReference type="Gene3D" id="3.30.565.10">
    <property type="entry name" value="Histidine kinase-like ATPase, C-terminal domain"/>
    <property type="match status" value="1"/>
</dbReference>
<dbReference type="Pfam" id="PF00512">
    <property type="entry name" value="HisKA"/>
    <property type="match status" value="1"/>
</dbReference>
<dbReference type="Gene3D" id="2.60.120.260">
    <property type="entry name" value="Galactose-binding domain-like"/>
    <property type="match status" value="1"/>
</dbReference>
<dbReference type="EC" id="2.7.13.3" evidence="2"/>
<feature type="transmembrane region" description="Helical" evidence="6">
    <location>
        <begin position="347"/>
        <end position="368"/>
    </location>
</feature>
<evidence type="ECO:0000259" key="7">
    <source>
        <dbReference type="PROSITE" id="PS50109"/>
    </source>
</evidence>
<dbReference type="InterPro" id="IPR036890">
    <property type="entry name" value="HATPase_C_sf"/>
</dbReference>
<evidence type="ECO:0000313" key="8">
    <source>
        <dbReference type="EMBL" id="WYW56085.1"/>
    </source>
</evidence>
<sequence length="661" mass="75587">MKLVSFLFIFLSTFINLYGFQKVNKNIDVAKDSSSLRSNDKIVLDTDWNFYWNQLLTPESVKSATIYKQVSLQNWTNFTLNNQKSLPSLGFATYTKTVTIPSDRVASSLYIPKIYAASKLWINGEFISEIGVVGTNRKETLHRRFSQIIPLNTNESTFEIVLQVANFYHSKGGITEPLVIAPTKQLFDKKTKRIVADMIFIGCLGFIGVFFLFFYLWYWSKDQAVLHFAIMCIALSYMALSDRYAPFTHLFENANWLLLTRIEYVALFLGGSAASLFFNDIYKKFRHAMYAKIIKISFWTLTSLAIILPAPYFTYLLMPFLVLMLLNLTYVAFIIIKVIFIKKSESILLLISMLLGSAIFIIHIFFFIDENDFAIIFVNFGYVVAFLLLSMLLMNRFSISFKQLEISKELALKQKKEISLQSKKLSQANLKLEENLLLLENYNTELDDFNHIVSHDLKSPLVSVYSLASFIEEDLKDNLDDNTKYHLKLLKDVVSKMESLINGLLAYSKAAKGNKVKAFFSIHQLLNKVSSVVDNQHKSSILLPEKDVDIYANETELSHVFQNLISNAIKHNDKEKAIIKIDVKEIAEGYLFSVTDNGPGIEEKYHDKIFKIFSQLKINEDVESTGIGLAIVKKIITQNKGEITIDSDKGKGLTISFTWKI</sequence>
<dbReference type="InterPro" id="IPR005467">
    <property type="entry name" value="His_kinase_dom"/>
</dbReference>
<dbReference type="InterPro" id="IPR003661">
    <property type="entry name" value="HisK_dim/P_dom"/>
</dbReference>
<dbReference type="EMBL" id="CP150496">
    <property type="protein sequence ID" value="WYW56085.1"/>
    <property type="molecule type" value="Genomic_DNA"/>
</dbReference>
<keyword evidence="5" id="KW-0418">Kinase</keyword>
<evidence type="ECO:0000256" key="5">
    <source>
        <dbReference type="ARBA" id="ARBA00022777"/>
    </source>
</evidence>
<feature type="domain" description="Histidine kinase" evidence="7">
    <location>
        <begin position="452"/>
        <end position="661"/>
    </location>
</feature>
<dbReference type="PANTHER" id="PTHR42878">
    <property type="entry name" value="TWO-COMPONENT HISTIDINE KINASE"/>
    <property type="match status" value="1"/>
</dbReference>
<dbReference type="PROSITE" id="PS50109">
    <property type="entry name" value="HIS_KIN"/>
    <property type="match status" value="1"/>
</dbReference>
<dbReference type="Proteomes" id="UP001491088">
    <property type="component" value="Chromosome"/>
</dbReference>
<dbReference type="Gene3D" id="1.10.287.130">
    <property type="match status" value="1"/>
</dbReference>
<keyword evidence="6" id="KW-0472">Membrane</keyword>
<organism evidence="8 9">
    <name type="scientific">Polaribacter marinaquae</name>
    <dbReference type="NCBI Taxonomy" id="1642819"/>
    <lineage>
        <taxon>Bacteria</taxon>
        <taxon>Pseudomonadati</taxon>
        <taxon>Bacteroidota</taxon>
        <taxon>Flavobacteriia</taxon>
        <taxon>Flavobacteriales</taxon>
        <taxon>Flavobacteriaceae</taxon>
    </lineage>
</organism>
<feature type="transmembrane region" description="Helical" evidence="6">
    <location>
        <begin position="224"/>
        <end position="241"/>
    </location>
</feature>
<dbReference type="SMART" id="SM00388">
    <property type="entry name" value="HisKA"/>
    <property type="match status" value="1"/>
</dbReference>
<dbReference type="InterPro" id="IPR004358">
    <property type="entry name" value="Sig_transdc_His_kin-like_C"/>
</dbReference>
<accession>A0ABZ2TSH8</accession>
<evidence type="ECO:0000256" key="3">
    <source>
        <dbReference type="ARBA" id="ARBA00022553"/>
    </source>
</evidence>
<keyword evidence="3" id="KW-0597">Phosphoprotein</keyword>
<dbReference type="RefSeq" id="WP_340933946.1">
    <property type="nucleotide sequence ID" value="NZ_CP150496.1"/>
</dbReference>
<name>A0ABZ2TSH8_9FLAO</name>
<dbReference type="SUPFAM" id="SSF55874">
    <property type="entry name" value="ATPase domain of HSP90 chaperone/DNA topoisomerase II/histidine kinase"/>
    <property type="match status" value="1"/>
</dbReference>
<dbReference type="SMART" id="SM00387">
    <property type="entry name" value="HATPase_c"/>
    <property type="match status" value="1"/>
</dbReference>
<dbReference type="Pfam" id="PF02518">
    <property type="entry name" value="HATPase_c"/>
    <property type="match status" value="1"/>
</dbReference>
<dbReference type="PRINTS" id="PR00344">
    <property type="entry name" value="BCTRLSENSOR"/>
</dbReference>
<dbReference type="SUPFAM" id="SSF47384">
    <property type="entry name" value="Homodimeric domain of signal transducing histidine kinase"/>
    <property type="match status" value="1"/>
</dbReference>
<feature type="transmembrane region" description="Helical" evidence="6">
    <location>
        <begin position="374"/>
        <end position="394"/>
    </location>
</feature>
<feature type="transmembrane region" description="Helical" evidence="6">
    <location>
        <begin position="293"/>
        <end position="314"/>
    </location>
</feature>
<feature type="transmembrane region" description="Helical" evidence="6">
    <location>
        <begin position="261"/>
        <end position="281"/>
    </location>
</feature>
<dbReference type="InterPro" id="IPR050351">
    <property type="entry name" value="BphY/WalK/GraS-like"/>
</dbReference>
<evidence type="ECO:0000256" key="1">
    <source>
        <dbReference type="ARBA" id="ARBA00000085"/>
    </source>
</evidence>
<keyword evidence="8" id="KW-0547">Nucleotide-binding</keyword>
<dbReference type="InterPro" id="IPR036097">
    <property type="entry name" value="HisK_dim/P_sf"/>
</dbReference>
<evidence type="ECO:0000256" key="2">
    <source>
        <dbReference type="ARBA" id="ARBA00012438"/>
    </source>
</evidence>
<proteinExistence type="predicted"/>
<comment type="catalytic activity">
    <reaction evidence="1">
        <text>ATP + protein L-histidine = ADP + protein N-phospho-L-histidine.</text>
        <dbReference type="EC" id="2.7.13.3"/>
    </reaction>
</comment>
<evidence type="ECO:0000256" key="4">
    <source>
        <dbReference type="ARBA" id="ARBA00022679"/>
    </source>
</evidence>
<protein>
    <recommendedName>
        <fullName evidence="2">histidine kinase</fullName>
        <ecNumber evidence="2">2.7.13.3</ecNumber>
    </recommendedName>
</protein>
<dbReference type="InterPro" id="IPR003594">
    <property type="entry name" value="HATPase_dom"/>
</dbReference>
<evidence type="ECO:0000256" key="6">
    <source>
        <dbReference type="SAM" id="Phobius"/>
    </source>
</evidence>
<dbReference type="InterPro" id="IPR008979">
    <property type="entry name" value="Galactose-bd-like_sf"/>
</dbReference>
<gene>
    <name evidence="8" type="ORF">WG950_02250</name>
</gene>
<reference evidence="8 9" key="1">
    <citation type="submission" date="2024-03" db="EMBL/GenBank/DDBJ databases">
        <authorList>
            <person name="Cao K."/>
        </authorList>
    </citation>
    <scope>NUCLEOTIDE SEQUENCE [LARGE SCALE GENOMIC DNA]</scope>
    <source>
        <strain evidence="8 9">MCCC 1K00696</strain>
    </source>
</reference>
<dbReference type="PANTHER" id="PTHR42878:SF15">
    <property type="entry name" value="BACTERIOPHYTOCHROME"/>
    <property type="match status" value="1"/>
</dbReference>
<evidence type="ECO:0000313" key="9">
    <source>
        <dbReference type="Proteomes" id="UP001491088"/>
    </source>
</evidence>
<keyword evidence="9" id="KW-1185">Reference proteome</keyword>
<feature type="transmembrane region" description="Helical" evidence="6">
    <location>
        <begin position="320"/>
        <end position="340"/>
    </location>
</feature>
<keyword evidence="4" id="KW-0808">Transferase</keyword>